<feature type="domain" description="C2" evidence="4">
    <location>
        <begin position="122"/>
        <end position="242"/>
    </location>
</feature>
<dbReference type="InterPro" id="IPR000008">
    <property type="entry name" value="C2_dom"/>
</dbReference>
<feature type="region of interest" description="Disordered" evidence="3">
    <location>
        <begin position="272"/>
        <end position="306"/>
    </location>
</feature>
<evidence type="ECO:0000256" key="2">
    <source>
        <dbReference type="ARBA" id="ARBA00022837"/>
    </source>
</evidence>
<feature type="domain" description="C2" evidence="4">
    <location>
        <begin position="1"/>
        <end position="105"/>
    </location>
</feature>
<dbReference type="PANTHER" id="PTHR45911:SF4">
    <property type="entry name" value="MULTIPLE C2 AND TRANSMEMBRANE DOMAIN-CONTAINING PROTEIN"/>
    <property type="match status" value="1"/>
</dbReference>
<keyword evidence="2" id="KW-0106">Calcium</keyword>
<accession>A0ABR2HBB7</accession>
<dbReference type="EMBL" id="JAPFFF010000034">
    <property type="protein sequence ID" value="KAK8843741.1"/>
    <property type="molecule type" value="Genomic_DNA"/>
</dbReference>
<dbReference type="InterPro" id="IPR035892">
    <property type="entry name" value="C2_domain_sf"/>
</dbReference>
<dbReference type="Gene3D" id="2.60.40.150">
    <property type="entry name" value="C2 domain"/>
    <property type="match status" value="4"/>
</dbReference>
<dbReference type="CDD" id="cd00030">
    <property type="entry name" value="C2"/>
    <property type="match status" value="4"/>
</dbReference>
<dbReference type="Pfam" id="PF00168">
    <property type="entry name" value="C2"/>
    <property type="match status" value="4"/>
</dbReference>
<feature type="compositionally biased region" description="Polar residues" evidence="3">
    <location>
        <begin position="279"/>
        <end position="290"/>
    </location>
</feature>
<evidence type="ECO:0000256" key="3">
    <source>
        <dbReference type="SAM" id="MobiDB-lite"/>
    </source>
</evidence>
<proteinExistence type="predicted"/>
<organism evidence="5 6">
    <name type="scientific">Tritrichomonas musculus</name>
    <dbReference type="NCBI Taxonomy" id="1915356"/>
    <lineage>
        <taxon>Eukaryota</taxon>
        <taxon>Metamonada</taxon>
        <taxon>Parabasalia</taxon>
        <taxon>Tritrichomonadida</taxon>
        <taxon>Tritrichomonadidae</taxon>
        <taxon>Tritrichomonas</taxon>
    </lineage>
</organism>
<feature type="compositionally biased region" description="Basic and acidic residues" evidence="3">
    <location>
        <begin position="291"/>
        <end position="302"/>
    </location>
</feature>
<feature type="domain" description="C2" evidence="4">
    <location>
        <begin position="470"/>
        <end position="595"/>
    </location>
</feature>
<dbReference type="SUPFAM" id="SSF49562">
    <property type="entry name" value="C2 domain (Calcium/lipid-binding domain, CaLB)"/>
    <property type="match status" value="4"/>
</dbReference>
<protein>
    <recommendedName>
        <fullName evidence="4">C2 domain-containing protein</fullName>
    </recommendedName>
</protein>
<name>A0ABR2HBB7_9EUKA</name>
<reference evidence="5 6" key="1">
    <citation type="submission" date="2024-04" db="EMBL/GenBank/DDBJ databases">
        <title>Tritrichomonas musculus Genome.</title>
        <authorList>
            <person name="Alves-Ferreira E."/>
            <person name="Grigg M."/>
            <person name="Lorenzi H."/>
            <person name="Galac M."/>
        </authorList>
    </citation>
    <scope>NUCLEOTIDE SEQUENCE [LARGE SCALE GENOMIC DNA]</scope>
    <source>
        <strain evidence="5 6">EAF2021</strain>
    </source>
</reference>
<keyword evidence="6" id="KW-1185">Reference proteome</keyword>
<dbReference type="SMART" id="SM00239">
    <property type="entry name" value="C2"/>
    <property type="match status" value="4"/>
</dbReference>
<dbReference type="Proteomes" id="UP001470230">
    <property type="component" value="Unassembled WGS sequence"/>
</dbReference>
<evidence type="ECO:0000256" key="1">
    <source>
        <dbReference type="ARBA" id="ARBA00022723"/>
    </source>
</evidence>
<gene>
    <name evidence="5" type="ORF">M9Y10_024809</name>
</gene>
<keyword evidence="1" id="KW-0479">Metal-binding</keyword>
<comment type="caution">
    <text evidence="5">The sequence shown here is derived from an EMBL/GenBank/DDBJ whole genome shotgun (WGS) entry which is preliminary data.</text>
</comment>
<dbReference type="PROSITE" id="PS50004">
    <property type="entry name" value="C2"/>
    <property type="match status" value="4"/>
</dbReference>
<feature type="domain" description="C2" evidence="4">
    <location>
        <begin position="305"/>
        <end position="425"/>
    </location>
</feature>
<evidence type="ECO:0000259" key="4">
    <source>
        <dbReference type="PROSITE" id="PS50004"/>
    </source>
</evidence>
<evidence type="ECO:0000313" key="6">
    <source>
        <dbReference type="Proteomes" id="UP001470230"/>
    </source>
</evidence>
<dbReference type="PANTHER" id="PTHR45911">
    <property type="entry name" value="C2 DOMAIN-CONTAINING PROTEIN"/>
    <property type="match status" value="1"/>
</dbReference>
<evidence type="ECO:0000313" key="5">
    <source>
        <dbReference type="EMBL" id="KAK8843741.1"/>
    </source>
</evidence>
<sequence length="624" mass="71410">MAVRLHIKICEAKNVLKHDIISKSDPYVTLRLKSQDKKNYKKTQIISNNSNPVWNEEFDIIAVNPNDTLLINMYDEDVKKDDKTMDELEFPINAWPINGPLEKDVIDLKFKKKKDAGKLIFEIQAFPFASTSDPSQPIGCKVHIKAFDAKDVIKMDVGSKSDPYLRFRIKNKKDTAVQTQVISNTLNPVWNEELELLSYDRKNDIIEVDMLDEDTKKDDKMMNTIEIPIGEHPDNDHYVFDDSVKLKKKNAGKVHFEMQFLPLVANAVQPQPANAEPVQATQEENVSPVNQEEKVEPAKDEENLPAQTRDIAITENKDENAEPCKFIVKAVKAENLLKFGENETDPYVSFQIKGDEYSLLKTKTCDNNANPVWDQSYEYDIPDRKTAVLLVDLYDEDIKDDEKLMDQLEFPLKEWEIGTHIEYNQDIKLDKKDAGKLYLEFEVFDVNGEKRVDTRELIMDEPQVVEREQPVVDVQEEVVDEPDERPVKTESIEGTIVNACGIPKTNSNGSDVYVVLTAFSHDDKDKKVGKVKTGIHSNTQDPVWNKDFAFPDAKRGDVIKAELFQIRKVFGDKCIAQVDIELKGLKNNESVKKTVRLEKPNSRSNKITNFGTLTLLLTRKVQFD</sequence>